<reference evidence="1 2" key="1">
    <citation type="journal article" date="2014" name="Agronomy (Basel)">
        <title>A Draft Genome Sequence for Ensete ventricosum, the Drought-Tolerant Tree Against Hunger.</title>
        <authorList>
            <person name="Harrison J."/>
            <person name="Moore K.A."/>
            <person name="Paszkiewicz K."/>
            <person name="Jones T."/>
            <person name="Grant M."/>
            <person name="Ambacheew D."/>
            <person name="Muzemil S."/>
            <person name="Studholme D.J."/>
        </authorList>
    </citation>
    <scope>NUCLEOTIDE SEQUENCE [LARGE SCALE GENOMIC DNA]</scope>
</reference>
<dbReference type="Proteomes" id="UP000287651">
    <property type="component" value="Unassembled WGS sequence"/>
</dbReference>
<name>A0A426ZML9_ENSVE</name>
<gene>
    <name evidence="1" type="ORF">B296_00027791</name>
</gene>
<sequence length="53" mass="6230">MSSFSRKNTMAINFANGRVSIDFLCIVLKIQNTNHSQRIRSWEAVRARFREKT</sequence>
<dbReference type="EMBL" id="AMZH03005910">
    <property type="protein sequence ID" value="RRT65171.1"/>
    <property type="molecule type" value="Genomic_DNA"/>
</dbReference>
<protein>
    <submittedName>
        <fullName evidence="1">Uncharacterized protein</fullName>
    </submittedName>
</protein>
<evidence type="ECO:0000313" key="2">
    <source>
        <dbReference type="Proteomes" id="UP000287651"/>
    </source>
</evidence>
<dbReference type="AlphaFoldDB" id="A0A426ZML9"/>
<proteinExistence type="predicted"/>
<comment type="caution">
    <text evidence="1">The sequence shown here is derived from an EMBL/GenBank/DDBJ whole genome shotgun (WGS) entry which is preliminary data.</text>
</comment>
<accession>A0A426ZML9</accession>
<organism evidence="1 2">
    <name type="scientific">Ensete ventricosum</name>
    <name type="common">Abyssinian banana</name>
    <name type="synonym">Musa ensete</name>
    <dbReference type="NCBI Taxonomy" id="4639"/>
    <lineage>
        <taxon>Eukaryota</taxon>
        <taxon>Viridiplantae</taxon>
        <taxon>Streptophyta</taxon>
        <taxon>Embryophyta</taxon>
        <taxon>Tracheophyta</taxon>
        <taxon>Spermatophyta</taxon>
        <taxon>Magnoliopsida</taxon>
        <taxon>Liliopsida</taxon>
        <taxon>Zingiberales</taxon>
        <taxon>Musaceae</taxon>
        <taxon>Ensete</taxon>
    </lineage>
</organism>
<evidence type="ECO:0000313" key="1">
    <source>
        <dbReference type="EMBL" id="RRT65171.1"/>
    </source>
</evidence>